<proteinExistence type="predicted"/>
<name>A0ABW1EDA3_9BACT</name>
<evidence type="ECO:0000313" key="1">
    <source>
        <dbReference type="EMBL" id="MFC5862083.1"/>
    </source>
</evidence>
<keyword evidence="2" id="KW-1185">Reference proteome</keyword>
<protein>
    <submittedName>
        <fullName evidence="1">Uncharacterized protein</fullName>
    </submittedName>
</protein>
<comment type="caution">
    <text evidence="1">The sequence shown here is derived from an EMBL/GenBank/DDBJ whole genome shotgun (WGS) entry which is preliminary data.</text>
</comment>
<reference evidence="2" key="1">
    <citation type="journal article" date="2019" name="Int. J. Syst. Evol. Microbiol.">
        <title>The Global Catalogue of Microorganisms (GCM) 10K type strain sequencing project: providing services to taxonomists for standard genome sequencing and annotation.</title>
        <authorList>
            <consortium name="The Broad Institute Genomics Platform"/>
            <consortium name="The Broad Institute Genome Sequencing Center for Infectious Disease"/>
            <person name="Wu L."/>
            <person name="Ma J."/>
        </authorList>
    </citation>
    <scope>NUCLEOTIDE SEQUENCE [LARGE SCALE GENOMIC DNA]</scope>
    <source>
        <strain evidence="2">JCM 4087</strain>
    </source>
</reference>
<dbReference type="RefSeq" id="WP_263338161.1">
    <property type="nucleotide sequence ID" value="NZ_JAGSYH010000004.1"/>
</dbReference>
<dbReference type="EMBL" id="JBHSPH010000002">
    <property type="protein sequence ID" value="MFC5862083.1"/>
    <property type="molecule type" value="Genomic_DNA"/>
</dbReference>
<dbReference type="Proteomes" id="UP001596091">
    <property type="component" value="Unassembled WGS sequence"/>
</dbReference>
<gene>
    <name evidence="1" type="ORF">ACFPT7_07245</name>
</gene>
<evidence type="ECO:0000313" key="2">
    <source>
        <dbReference type="Proteomes" id="UP001596091"/>
    </source>
</evidence>
<accession>A0ABW1EDA3</accession>
<organism evidence="1 2">
    <name type="scientific">Acidicapsa dinghuensis</name>
    <dbReference type="NCBI Taxonomy" id="2218256"/>
    <lineage>
        <taxon>Bacteria</taxon>
        <taxon>Pseudomonadati</taxon>
        <taxon>Acidobacteriota</taxon>
        <taxon>Terriglobia</taxon>
        <taxon>Terriglobales</taxon>
        <taxon>Acidobacteriaceae</taxon>
        <taxon>Acidicapsa</taxon>
    </lineage>
</organism>
<sequence>MWITEWQAISARITGLVGAGTFFLQTRENDDYSVSEDLIQNATRTAKDVVVFRDRYAKVFRPQAFQCIENFVRAYDGRFYILPTQKVSPKPNGFSGVTVAITTLESFRIEFDHLIADVDELTRSLAVRSFLHLQRSIVADDAVRERWTAAYKAGETACEKLGACQLLLHGIWAFKAVGTGEQTDLVVNEPMIVNDDIRRSSHGLVLTEWKIVRSQEQLRSQCEAAFKQARSYTGGILAGFPVASTRYLVMVSEDVLHMQESIVDGEIIYEYRNVAVNPKTPSKRK</sequence>